<organism evidence="1 2">
    <name type="scientific">Hypholoma sublateritium (strain FD-334 SS-4)</name>
    <dbReference type="NCBI Taxonomy" id="945553"/>
    <lineage>
        <taxon>Eukaryota</taxon>
        <taxon>Fungi</taxon>
        <taxon>Dikarya</taxon>
        <taxon>Basidiomycota</taxon>
        <taxon>Agaricomycotina</taxon>
        <taxon>Agaricomycetes</taxon>
        <taxon>Agaricomycetidae</taxon>
        <taxon>Agaricales</taxon>
        <taxon>Agaricineae</taxon>
        <taxon>Strophariaceae</taxon>
        <taxon>Hypholoma</taxon>
    </lineage>
</organism>
<proteinExistence type="predicted"/>
<sequence>MQPIHWLPRNGSSDAVPVAYRRYPPTHPNPTHLPPPIFVPSAFTGSHSYHHPSICLPN</sequence>
<dbReference type="AlphaFoldDB" id="A0A0D2P1U9"/>
<dbReference type="EMBL" id="KN817534">
    <property type="protein sequence ID" value="KJA24924.1"/>
    <property type="molecule type" value="Genomic_DNA"/>
</dbReference>
<protein>
    <submittedName>
        <fullName evidence="1">Uncharacterized protein</fullName>
    </submittedName>
</protein>
<reference evidence="2" key="1">
    <citation type="submission" date="2014-04" db="EMBL/GenBank/DDBJ databases">
        <title>Evolutionary Origins and Diversification of the Mycorrhizal Mutualists.</title>
        <authorList>
            <consortium name="DOE Joint Genome Institute"/>
            <consortium name="Mycorrhizal Genomics Consortium"/>
            <person name="Kohler A."/>
            <person name="Kuo A."/>
            <person name="Nagy L.G."/>
            <person name="Floudas D."/>
            <person name="Copeland A."/>
            <person name="Barry K.W."/>
            <person name="Cichocki N."/>
            <person name="Veneault-Fourrey C."/>
            <person name="LaButti K."/>
            <person name="Lindquist E.A."/>
            <person name="Lipzen A."/>
            <person name="Lundell T."/>
            <person name="Morin E."/>
            <person name="Murat C."/>
            <person name="Riley R."/>
            <person name="Ohm R."/>
            <person name="Sun H."/>
            <person name="Tunlid A."/>
            <person name="Henrissat B."/>
            <person name="Grigoriev I.V."/>
            <person name="Hibbett D.S."/>
            <person name="Martin F."/>
        </authorList>
    </citation>
    <scope>NUCLEOTIDE SEQUENCE [LARGE SCALE GENOMIC DNA]</scope>
    <source>
        <strain evidence="2">FD-334 SS-4</strain>
    </source>
</reference>
<evidence type="ECO:0000313" key="2">
    <source>
        <dbReference type="Proteomes" id="UP000054270"/>
    </source>
</evidence>
<name>A0A0D2P1U9_HYPSF</name>
<evidence type="ECO:0000313" key="1">
    <source>
        <dbReference type="EMBL" id="KJA24924.1"/>
    </source>
</evidence>
<keyword evidence="2" id="KW-1185">Reference proteome</keyword>
<dbReference type="Proteomes" id="UP000054270">
    <property type="component" value="Unassembled WGS sequence"/>
</dbReference>
<accession>A0A0D2P1U9</accession>
<gene>
    <name evidence="1" type="ORF">HYPSUDRAFT_38300</name>
</gene>